<accession>A0ACC4DK75</accession>
<sequence length="517" mass="57892">MSSDQTSWHSLPPEIRNEILSLLPALGGRCSLLATVSREWLSVIEPLNFAEISLTAPRLANLNAQALLSRKRSQIRYIWFRVELKQYDCTRCANTDQDRWGLDDIDNQFIADTFESLFTMLNAWEPRGDLVLDISVYSPSDNQHWFKYLSFRSDINLGECSSFQGHEQGMIINDPAHGWVAGQQVLAPDHLAIEQTFDEIMGEGPFDDEEPEMQWWRGLPLYPSSGSCSFASRPADDGSRLHSRTCSRGYPTSRSFVTNPGGSGVEWNYIPINASACFTSGRIVDAALTNQNTGNQTLIKSLSWPKLSKLTIFENFNESYPERHFECSAIRVPNAAVSRALAHASLHLTTLSASFMVDAGYFFAARQDSWTWEKLTSLALTSRVLTNDADTSGINNMLRDAAAAALKMPRLDTMEIWNGRRGLAMLFRYQRARDGQSAIITVRGTLELTLGVATTQAWETVAHRHRHGRLVVKTSSIDPDVIQCHGDAIRQLGLATQVLRPVSLLQILSEHGVRAWR</sequence>
<comment type="caution">
    <text evidence="1">The sequence shown here is derived from an EMBL/GenBank/DDBJ whole genome shotgun (WGS) entry which is preliminary data.</text>
</comment>
<evidence type="ECO:0000313" key="1">
    <source>
        <dbReference type="EMBL" id="KAL3956676.1"/>
    </source>
</evidence>
<reference evidence="1" key="1">
    <citation type="submission" date="2024-12" db="EMBL/GenBank/DDBJ databases">
        <title>Comparative genomics and development of molecular markers within Purpureocillium lilacinum and among Purpureocillium species.</title>
        <authorList>
            <person name="Yeh Z.-Y."/>
            <person name="Ni N.-T."/>
            <person name="Lo P.-H."/>
            <person name="Mushyakhwo K."/>
            <person name="Lin C.-F."/>
            <person name="Nai Y.-S."/>
        </authorList>
    </citation>
    <scope>NUCLEOTIDE SEQUENCE</scope>
    <source>
        <strain evidence="1">NCHU-NPUST-175</strain>
    </source>
</reference>
<dbReference type="EMBL" id="JBGNUJ010000008">
    <property type="protein sequence ID" value="KAL3956676.1"/>
    <property type="molecule type" value="Genomic_DNA"/>
</dbReference>
<proteinExistence type="predicted"/>
<dbReference type="Proteomes" id="UP001638806">
    <property type="component" value="Unassembled WGS sequence"/>
</dbReference>
<keyword evidence="2" id="KW-1185">Reference proteome</keyword>
<organism evidence="1 2">
    <name type="scientific">Purpureocillium lilacinum</name>
    <name type="common">Paecilomyces lilacinus</name>
    <dbReference type="NCBI Taxonomy" id="33203"/>
    <lineage>
        <taxon>Eukaryota</taxon>
        <taxon>Fungi</taxon>
        <taxon>Dikarya</taxon>
        <taxon>Ascomycota</taxon>
        <taxon>Pezizomycotina</taxon>
        <taxon>Sordariomycetes</taxon>
        <taxon>Hypocreomycetidae</taxon>
        <taxon>Hypocreales</taxon>
        <taxon>Ophiocordycipitaceae</taxon>
        <taxon>Purpureocillium</taxon>
    </lineage>
</organism>
<name>A0ACC4DK75_PURLI</name>
<gene>
    <name evidence="1" type="ORF">ACCO45_009522</name>
</gene>
<protein>
    <submittedName>
        <fullName evidence="1">Uncharacterized protein</fullName>
    </submittedName>
</protein>
<evidence type="ECO:0000313" key="2">
    <source>
        <dbReference type="Proteomes" id="UP001638806"/>
    </source>
</evidence>